<accession>A0A9P6PXY9</accession>
<name>A0A9P6PXY9_9FUNG</name>
<dbReference type="EMBL" id="JAAAJB010000526">
    <property type="protein sequence ID" value="KAG0254295.1"/>
    <property type="molecule type" value="Genomic_DNA"/>
</dbReference>
<sequence length="539" mass="61139">MPPLSILMIPHVANDIVQQLTKQDLRACVLVSRAWYTTLRRFLHAESRLQFNPPGSHTAFHRRLQDIQEWGSCFRHLALIDKGGFSSKYNKHDMNWPLQTLEVLNAHCRGLRRLSLKLVSMRHIEQLKTLLGQNIHVVDVTIEFKRRMHKSDAEHLQDLLQQCPGMRSLHLQYARVQLQTLLAIGAVHAHLAALTIVDSVHIDALLHPLLPSGQASSQAEGSVVAVGQNGRALGHPSFPSLLFLSIHQEGSNMDIIARLLQHCPKLRALTLSIRGRSSWGPICAAFREWRCCPELHSITLERRAAKADSVFAGAHSEAAWEWVLRHLRGHEHMHHVGMTGRYLTQATFITIAQHHQHRIRSLTLINQLPVPAEGVRVILTRCSMLEVFDYVPIANLDCGGNYSEILDIRTVAEYLWGCPRLSFLRAPMGWAFPRGTSSGQMNQLVQTELYKAWEDHFMRQLALLTALEELHPVLNRATYTPKMRAEQKNLSWTFSQDSFPLAALTKLKVLDLDSFDGKGVAKADRDRIRQQWPDITLLG</sequence>
<evidence type="ECO:0008006" key="3">
    <source>
        <dbReference type="Google" id="ProtNLM"/>
    </source>
</evidence>
<dbReference type="Proteomes" id="UP000807716">
    <property type="component" value="Unassembled WGS sequence"/>
</dbReference>
<dbReference type="SUPFAM" id="SSF52047">
    <property type="entry name" value="RNI-like"/>
    <property type="match status" value="1"/>
</dbReference>
<gene>
    <name evidence="1" type="ORF">DFQ27_006930</name>
</gene>
<organism evidence="1 2">
    <name type="scientific">Actinomortierella ambigua</name>
    <dbReference type="NCBI Taxonomy" id="1343610"/>
    <lineage>
        <taxon>Eukaryota</taxon>
        <taxon>Fungi</taxon>
        <taxon>Fungi incertae sedis</taxon>
        <taxon>Mucoromycota</taxon>
        <taxon>Mortierellomycotina</taxon>
        <taxon>Mortierellomycetes</taxon>
        <taxon>Mortierellales</taxon>
        <taxon>Mortierellaceae</taxon>
        <taxon>Actinomortierella</taxon>
    </lineage>
</organism>
<evidence type="ECO:0000313" key="2">
    <source>
        <dbReference type="Proteomes" id="UP000807716"/>
    </source>
</evidence>
<protein>
    <recommendedName>
        <fullName evidence="3">F-box domain-containing protein</fullName>
    </recommendedName>
</protein>
<comment type="caution">
    <text evidence="1">The sequence shown here is derived from an EMBL/GenBank/DDBJ whole genome shotgun (WGS) entry which is preliminary data.</text>
</comment>
<dbReference type="Gene3D" id="3.80.10.10">
    <property type="entry name" value="Ribonuclease Inhibitor"/>
    <property type="match status" value="1"/>
</dbReference>
<dbReference type="InterPro" id="IPR032675">
    <property type="entry name" value="LRR_dom_sf"/>
</dbReference>
<keyword evidence="2" id="KW-1185">Reference proteome</keyword>
<evidence type="ECO:0000313" key="1">
    <source>
        <dbReference type="EMBL" id="KAG0254295.1"/>
    </source>
</evidence>
<proteinExistence type="predicted"/>
<reference evidence="1" key="1">
    <citation type="journal article" date="2020" name="Fungal Divers.">
        <title>Resolving the Mortierellaceae phylogeny through synthesis of multi-gene phylogenetics and phylogenomics.</title>
        <authorList>
            <person name="Vandepol N."/>
            <person name="Liber J."/>
            <person name="Desiro A."/>
            <person name="Na H."/>
            <person name="Kennedy M."/>
            <person name="Barry K."/>
            <person name="Grigoriev I.V."/>
            <person name="Miller A.N."/>
            <person name="O'Donnell K."/>
            <person name="Stajich J.E."/>
            <person name="Bonito G."/>
        </authorList>
    </citation>
    <scope>NUCLEOTIDE SEQUENCE</scope>
    <source>
        <strain evidence="1">BC1065</strain>
    </source>
</reference>
<dbReference type="AlphaFoldDB" id="A0A9P6PXY9"/>